<evidence type="ECO:0000313" key="3">
    <source>
        <dbReference type="Proteomes" id="UP001431010"/>
    </source>
</evidence>
<evidence type="ECO:0000259" key="1">
    <source>
        <dbReference type="PROSITE" id="PS51186"/>
    </source>
</evidence>
<dbReference type="PANTHER" id="PTHR43072">
    <property type="entry name" value="N-ACETYLTRANSFERASE"/>
    <property type="match status" value="1"/>
</dbReference>
<dbReference type="Pfam" id="PF00583">
    <property type="entry name" value="Acetyltransf_1"/>
    <property type="match status" value="1"/>
</dbReference>
<evidence type="ECO:0000313" key="2">
    <source>
        <dbReference type="EMBL" id="UFZ03427.1"/>
    </source>
</evidence>
<dbReference type="PROSITE" id="PS51186">
    <property type="entry name" value="GNAT"/>
    <property type="match status" value="1"/>
</dbReference>
<dbReference type="CDD" id="cd04301">
    <property type="entry name" value="NAT_SF"/>
    <property type="match status" value="1"/>
</dbReference>
<dbReference type="InterPro" id="IPR016181">
    <property type="entry name" value="Acyl_CoA_acyltransferase"/>
</dbReference>
<gene>
    <name evidence="2" type="ORF">LQG66_30040</name>
</gene>
<dbReference type="InterPro" id="IPR000182">
    <property type="entry name" value="GNAT_dom"/>
</dbReference>
<dbReference type="Gene3D" id="3.40.630.30">
    <property type="match status" value="1"/>
</dbReference>
<proteinExistence type="predicted"/>
<dbReference type="EMBL" id="CP088156">
    <property type="protein sequence ID" value="UFZ03427.1"/>
    <property type="molecule type" value="Genomic_DNA"/>
</dbReference>
<dbReference type="RefSeq" id="WP_231319447.1">
    <property type="nucleotide sequence ID" value="NZ_CP088156.1"/>
</dbReference>
<reference evidence="2" key="1">
    <citation type="journal article" date="2024" name="Antonie Van Leeuwenhoek">
        <title>Bradyrhizobium ontarionense sp. nov., a novel bacterial symbiont isolated from Aeschynomene indica (Indian jointvetch), harbours photosynthesis, nitrogen fixation and nitrous oxide (N2O) reductase genes.</title>
        <authorList>
            <person name="Bromfield E.S.P."/>
            <person name="Cloutier S."/>
        </authorList>
    </citation>
    <scope>NUCLEOTIDE SEQUENCE</scope>
    <source>
        <strain evidence="2">A19</strain>
    </source>
</reference>
<sequence length="172" mass="19216">MSADTTIRRLGADDAASFKALRLEALKATPELFGSTFELEDKLDLAWFADRLEDAHVIGAFRDGELVGIVGFSIQQGPKKAHKGRLWGMYVRPDSRNLGVGRLLVDALLAVARERVELVQLTVVSDNRPARRLYETVGFLEFGLEPKASKYGDRYYDEAHMALDFSRAADVR</sequence>
<dbReference type="SUPFAM" id="SSF55729">
    <property type="entry name" value="Acyl-CoA N-acyltransferases (Nat)"/>
    <property type="match status" value="1"/>
</dbReference>
<protein>
    <submittedName>
        <fullName evidence="2">GNAT family N-acetyltransferase</fullName>
    </submittedName>
</protein>
<name>A0ABY3R9I4_9BRAD</name>
<keyword evidence="3" id="KW-1185">Reference proteome</keyword>
<organism evidence="2 3">
    <name type="scientific">Bradyrhizobium ontarionense</name>
    <dbReference type="NCBI Taxonomy" id="2898149"/>
    <lineage>
        <taxon>Bacteria</taxon>
        <taxon>Pseudomonadati</taxon>
        <taxon>Pseudomonadota</taxon>
        <taxon>Alphaproteobacteria</taxon>
        <taxon>Hyphomicrobiales</taxon>
        <taxon>Nitrobacteraceae</taxon>
        <taxon>Bradyrhizobium</taxon>
    </lineage>
</organism>
<accession>A0ABY3R9I4</accession>
<dbReference type="Proteomes" id="UP001431010">
    <property type="component" value="Chromosome"/>
</dbReference>
<feature type="domain" description="N-acetyltransferase" evidence="1">
    <location>
        <begin position="5"/>
        <end position="166"/>
    </location>
</feature>